<proteinExistence type="predicted"/>
<dbReference type="EMBL" id="CP106738">
    <property type="protein sequence ID" value="UXX83212.1"/>
    <property type="molecule type" value="Genomic_DNA"/>
</dbReference>
<keyword evidence="1" id="KW-1133">Transmembrane helix</keyword>
<feature type="transmembrane region" description="Helical" evidence="1">
    <location>
        <begin position="36"/>
        <end position="57"/>
    </location>
</feature>
<dbReference type="RefSeq" id="WP_263047886.1">
    <property type="nucleotide sequence ID" value="NZ_CP106738.1"/>
</dbReference>
<keyword evidence="3" id="KW-1185">Reference proteome</keyword>
<keyword evidence="1" id="KW-0472">Membrane</keyword>
<protein>
    <submittedName>
        <fullName evidence="2">Uncharacterized protein</fullName>
    </submittedName>
</protein>
<accession>A0ABY6DAS4</accession>
<gene>
    <name evidence="2" type="ORF">N7U68_19435</name>
</gene>
<dbReference type="Proteomes" id="UP001064087">
    <property type="component" value="Chromosome"/>
</dbReference>
<sequence length="225" mass="25172">MLLSIIGHVIALLAAGIAVAGDTWDATRRGIARLRPTGWFAIAIALAGFAVSTIDSWRAYQDQLERQRLAMEEVRSAWRDLVGPFRLLLWELDGAQSNPDAAMIERLLANGALERLDSIDLRGEAPHHHGAWMANICGPAERGRDELRRLQAIYVGILETELIAAMKEVAASHVPEFMSVYAPCDTVEFDPSYPWRLESIVNHREMRGYLAALLELRRGIDRFAE</sequence>
<organism evidence="2 3">
    <name type="scientific">Roseovarius pelagicus</name>
    <dbReference type="NCBI Taxonomy" id="2980108"/>
    <lineage>
        <taxon>Bacteria</taxon>
        <taxon>Pseudomonadati</taxon>
        <taxon>Pseudomonadota</taxon>
        <taxon>Alphaproteobacteria</taxon>
        <taxon>Rhodobacterales</taxon>
        <taxon>Roseobacteraceae</taxon>
        <taxon>Roseovarius</taxon>
    </lineage>
</organism>
<evidence type="ECO:0000313" key="3">
    <source>
        <dbReference type="Proteomes" id="UP001064087"/>
    </source>
</evidence>
<evidence type="ECO:0000313" key="2">
    <source>
        <dbReference type="EMBL" id="UXX83212.1"/>
    </source>
</evidence>
<evidence type="ECO:0000256" key="1">
    <source>
        <dbReference type="SAM" id="Phobius"/>
    </source>
</evidence>
<name>A0ABY6DAS4_9RHOB</name>
<keyword evidence="1" id="KW-0812">Transmembrane</keyword>
<reference evidence="2" key="1">
    <citation type="submission" date="2022-10" db="EMBL/GenBank/DDBJ databases">
        <title>Roseovarius pelagicus sp. nov., isolated from Arctic seawater.</title>
        <authorList>
            <person name="Hong Y.W."/>
            <person name="Hwang C.Y."/>
        </authorList>
    </citation>
    <scope>NUCLEOTIDE SEQUENCE</scope>
    <source>
        <strain evidence="2">HL-MP18</strain>
    </source>
</reference>